<feature type="region of interest" description="Disordered" evidence="1">
    <location>
        <begin position="790"/>
        <end position="846"/>
    </location>
</feature>
<dbReference type="AlphaFoldDB" id="W9X9F3"/>
<feature type="compositionally biased region" description="Basic and acidic residues" evidence="1">
    <location>
        <begin position="1003"/>
        <end position="1015"/>
    </location>
</feature>
<dbReference type="Proteomes" id="UP000019471">
    <property type="component" value="Unassembled WGS sequence"/>
</dbReference>
<evidence type="ECO:0000313" key="2">
    <source>
        <dbReference type="EMBL" id="EXJ73566.1"/>
    </source>
</evidence>
<protein>
    <submittedName>
        <fullName evidence="2">Uncharacterized protein</fullName>
    </submittedName>
</protein>
<dbReference type="STRING" id="1182543.W9X9F3"/>
<feature type="compositionally biased region" description="Basic residues" evidence="1">
    <location>
        <begin position="1034"/>
        <end position="1044"/>
    </location>
</feature>
<keyword evidence="3" id="KW-1185">Reference proteome</keyword>
<dbReference type="HOGENOM" id="CLU_003121_1_0_1"/>
<feature type="compositionally biased region" description="Basic residues" evidence="1">
    <location>
        <begin position="21"/>
        <end position="37"/>
    </location>
</feature>
<dbReference type="PANTHER" id="PTHR37535">
    <property type="entry name" value="FLUG DOMAIN PROTEIN"/>
    <property type="match status" value="1"/>
</dbReference>
<feature type="region of interest" description="Disordered" evidence="1">
    <location>
        <begin position="21"/>
        <end position="47"/>
    </location>
</feature>
<dbReference type="eggNOG" id="ENOG502SH56">
    <property type="taxonomic scope" value="Eukaryota"/>
</dbReference>
<dbReference type="InterPro" id="IPR021842">
    <property type="entry name" value="DUF3435"/>
</dbReference>
<accession>W9X9F3</accession>
<proteinExistence type="predicted"/>
<dbReference type="Pfam" id="PF11917">
    <property type="entry name" value="DUF3435"/>
    <property type="match status" value="1"/>
</dbReference>
<feature type="compositionally biased region" description="Polar residues" evidence="1">
    <location>
        <begin position="38"/>
        <end position="47"/>
    </location>
</feature>
<feature type="compositionally biased region" description="Polar residues" evidence="1">
    <location>
        <begin position="809"/>
        <end position="818"/>
    </location>
</feature>
<dbReference type="PANTHER" id="PTHR37535:SF3">
    <property type="entry name" value="FLUG DOMAIN-CONTAINING PROTEIN"/>
    <property type="match status" value="1"/>
</dbReference>
<organism evidence="2 3">
    <name type="scientific">Cladophialophora psammophila CBS 110553</name>
    <dbReference type="NCBI Taxonomy" id="1182543"/>
    <lineage>
        <taxon>Eukaryota</taxon>
        <taxon>Fungi</taxon>
        <taxon>Dikarya</taxon>
        <taxon>Ascomycota</taxon>
        <taxon>Pezizomycotina</taxon>
        <taxon>Eurotiomycetes</taxon>
        <taxon>Chaetothyriomycetidae</taxon>
        <taxon>Chaetothyriales</taxon>
        <taxon>Herpotrichiellaceae</taxon>
        <taxon>Cladophialophora</taxon>
    </lineage>
</organism>
<feature type="region of interest" description="Disordered" evidence="1">
    <location>
        <begin position="910"/>
        <end position="958"/>
    </location>
</feature>
<evidence type="ECO:0000256" key="1">
    <source>
        <dbReference type="SAM" id="MobiDB-lite"/>
    </source>
</evidence>
<dbReference type="EMBL" id="AMGX01000004">
    <property type="protein sequence ID" value="EXJ73566.1"/>
    <property type="molecule type" value="Genomic_DNA"/>
</dbReference>
<feature type="region of interest" description="Disordered" evidence="1">
    <location>
        <begin position="738"/>
        <end position="778"/>
    </location>
</feature>
<dbReference type="GeneID" id="19188056"/>
<reference evidence="2 3" key="1">
    <citation type="submission" date="2013-03" db="EMBL/GenBank/DDBJ databases">
        <title>The Genome Sequence of Cladophialophora psammophila CBS 110553.</title>
        <authorList>
            <consortium name="The Broad Institute Genomics Platform"/>
            <person name="Cuomo C."/>
            <person name="de Hoog S."/>
            <person name="Gorbushina A."/>
            <person name="Walker B."/>
            <person name="Young S.K."/>
            <person name="Zeng Q."/>
            <person name="Gargeya S."/>
            <person name="Fitzgerald M."/>
            <person name="Haas B."/>
            <person name="Abouelleil A."/>
            <person name="Allen A.W."/>
            <person name="Alvarado L."/>
            <person name="Arachchi H.M."/>
            <person name="Berlin A.M."/>
            <person name="Chapman S.B."/>
            <person name="Gainer-Dewar J."/>
            <person name="Goldberg J."/>
            <person name="Griggs A."/>
            <person name="Gujja S."/>
            <person name="Hansen M."/>
            <person name="Howarth C."/>
            <person name="Imamovic A."/>
            <person name="Ireland A."/>
            <person name="Larimer J."/>
            <person name="McCowan C."/>
            <person name="Murphy C."/>
            <person name="Pearson M."/>
            <person name="Poon T.W."/>
            <person name="Priest M."/>
            <person name="Roberts A."/>
            <person name="Saif S."/>
            <person name="Shea T."/>
            <person name="Sisk P."/>
            <person name="Sykes S."/>
            <person name="Wortman J."/>
            <person name="Nusbaum C."/>
            <person name="Birren B."/>
        </authorList>
    </citation>
    <scope>NUCLEOTIDE SEQUENCE [LARGE SCALE GENOMIC DNA]</scope>
    <source>
        <strain evidence="2 3">CBS 110553</strain>
    </source>
</reference>
<sequence>MARSRVPRTADELRAQAVAKGYKRGVHTKKDKLRKQGTHNSTTKKNQNATLRRYTIWTLLALQDAAAEQGLPPPDEETARDHCLRLGLQAPELATVKDFIRFYATTSNPRLDEELPTVDSINTVAEWFFAGFARVTGTEIQEEDRTEVYHFVRTTLVEEGVVVNKHRLKHNFSEESLVRVHRTLWTKDDLIFIPERYRIQTTFITNVYCWTGARLSAFFTGGLRYEDTEIVLQRAGDGQPWAATWKLNQRWVKNNRDPENIVFGSAHREHNKFIFNETGFLIMMAIADGALFGVSSIEDLLQKRILPGEKVLHLRYNESALKKPILRKCKMSGEVTDEPMPKSAFVAIWKSNCSNADFFEIPTIHAVRRSLGHQVEKDYTPVQLSQLLTQADVRVFGQSYLANCSSVDGQAAFLREISDHRHIEYFQSVERFLEPGLPHKLPARVEDELSRDPELCRLQEQVATLERKGTTGTAIQEARGLVSNYRRKLHRRAHRRFQLQWVRDRRDWKILTDGNERPKDPSNTDLVEHLCVILPERGRLARWMCQDRPLSPESMWQAISDLHSLCTRDLTVLYLPGLNPRDGKCPVQSCQKSMEELSRSQRNHHIQMCIRRDMAKKLGRLQTHIHYCHICFNWVVGEDEWESHCASHLSSLKTKRCGTLSYGNTLIRPAYSPFLLGSKLPAARRLQSWSRDFDLWKHVNDELEGRRWPMPCPHPLCDDITLSDDRDLRFHFVDDHELPRTRPASPASPDHLRAPGRTTKVTDEHGTQNRKRKPTCEDDVVEWQLTDYVHSSLRTGPSPSARPPKKARSTNSTISPSLLSVIDLTDGGDEAKLDTAPLPWTEDPTIGEPGDIEPEWDGDDLFQGVDEQLDDELSLVGSTTTGVERASGVMFAPEVMNNNSNLDALFDQYIRSPSPSVSPPTSPNDTASELSGATLINGEHSRPLSASPDADPFKSPHPEEISTIEVARFTKAPGHKRSIPHIRLLVSRPKITLRLRLPGKSEIGTKKGTKEEKKNQGTKLGRKKQGKKSGDKGKKVRSQKGRQV</sequence>
<name>W9X9F3_9EURO</name>
<gene>
    <name evidence="2" type="ORF">A1O5_03327</name>
</gene>
<comment type="caution">
    <text evidence="2">The sequence shown here is derived from an EMBL/GenBank/DDBJ whole genome shotgun (WGS) entry which is preliminary data.</text>
</comment>
<evidence type="ECO:0000313" key="3">
    <source>
        <dbReference type="Proteomes" id="UP000019471"/>
    </source>
</evidence>
<dbReference type="OrthoDB" id="5400577at2759"/>
<feature type="region of interest" description="Disordered" evidence="1">
    <location>
        <begin position="996"/>
        <end position="1044"/>
    </location>
</feature>
<dbReference type="RefSeq" id="XP_007742129.1">
    <property type="nucleotide sequence ID" value="XM_007743939.1"/>
</dbReference>